<dbReference type="Gene3D" id="3.40.50.720">
    <property type="entry name" value="NAD(P)-binding Rossmann-like Domain"/>
    <property type="match status" value="1"/>
</dbReference>
<gene>
    <name evidence="3" type="ORF">H7J73_01660</name>
</gene>
<comment type="caution">
    <text evidence="3">The sequence shown here is derived from an EMBL/GenBank/DDBJ whole genome shotgun (WGS) entry which is preliminary data.</text>
</comment>
<organism evidence="3 4">
    <name type="scientific">Mycolicibacterium komossense</name>
    <dbReference type="NCBI Taxonomy" id="1779"/>
    <lineage>
        <taxon>Bacteria</taxon>
        <taxon>Bacillati</taxon>
        <taxon>Actinomycetota</taxon>
        <taxon>Actinomycetes</taxon>
        <taxon>Mycobacteriales</taxon>
        <taxon>Mycobacteriaceae</taxon>
        <taxon>Mycolicibacterium</taxon>
    </lineage>
</organism>
<dbReference type="InterPro" id="IPR020904">
    <property type="entry name" value="Sc_DH/Rdtase_CS"/>
</dbReference>
<dbReference type="EMBL" id="JACKTY010000010">
    <property type="protein sequence ID" value="MCV7224750.1"/>
    <property type="molecule type" value="Genomic_DNA"/>
</dbReference>
<dbReference type="Proteomes" id="UP001526201">
    <property type="component" value="Unassembled WGS sequence"/>
</dbReference>
<dbReference type="PRINTS" id="PR00080">
    <property type="entry name" value="SDRFAMILY"/>
</dbReference>
<dbReference type="Pfam" id="PF13561">
    <property type="entry name" value="adh_short_C2"/>
    <property type="match status" value="1"/>
</dbReference>
<dbReference type="PANTHER" id="PTHR42760:SF133">
    <property type="entry name" value="3-OXOACYL-[ACYL-CARRIER-PROTEIN] REDUCTASE"/>
    <property type="match status" value="1"/>
</dbReference>
<dbReference type="PRINTS" id="PR00081">
    <property type="entry name" value="GDHRDH"/>
</dbReference>
<dbReference type="RefSeq" id="WP_264065501.1">
    <property type="nucleotide sequence ID" value="NZ_JACKTY010000010.1"/>
</dbReference>
<keyword evidence="4" id="KW-1185">Reference proteome</keyword>
<keyword evidence="2" id="KW-0560">Oxidoreductase</keyword>
<dbReference type="InterPro" id="IPR036291">
    <property type="entry name" value="NAD(P)-bd_dom_sf"/>
</dbReference>
<protein>
    <submittedName>
        <fullName evidence="3">SDR family oxidoreductase</fullName>
    </submittedName>
</protein>
<name>A0ABT3C5L1_9MYCO</name>
<dbReference type="InterPro" id="IPR002347">
    <property type="entry name" value="SDR_fam"/>
</dbReference>
<dbReference type="SUPFAM" id="SSF51735">
    <property type="entry name" value="NAD(P)-binding Rossmann-fold domains"/>
    <property type="match status" value="1"/>
</dbReference>
<dbReference type="PANTHER" id="PTHR42760">
    <property type="entry name" value="SHORT-CHAIN DEHYDROGENASES/REDUCTASES FAMILY MEMBER"/>
    <property type="match status" value="1"/>
</dbReference>
<evidence type="ECO:0000256" key="2">
    <source>
        <dbReference type="ARBA" id="ARBA00023002"/>
    </source>
</evidence>
<accession>A0ABT3C5L1</accession>
<evidence type="ECO:0000313" key="4">
    <source>
        <dbReference type="Proteomes" id="UP001526201"/>
    </source>
</evidence>
<dbReference type="PROSITE" id="PS00061">
    <property type="entry name" value="ADH_SHORT"/>
    <property type="match status" value="1"/>
</dbReference>
<reference evidence="3 4" key="1">
    <citation type="journal article" date="2022" name="BMC Genomics">
        <title>Comparative genome analysis of mycobacteria focusing on tRNA and non-coding RNA.</title>
        <authorList>
            <person name="Behra P.R.K."/>
            <person name="Pettersson B.M.F."/>
            <person name="Ramesh M."/>
            <person name="Das S."/>
            <person name="Dasgupta S."/>
            <person name="Kirsebom L.A."/>
        </authorList>
    </citation>
    <scope>NUCLEOTIDE SEQUENCE [LARGE SCALE GENOMIC DNA]</scope>
    <source>
        <strain evidence="3 4">DSM 44078</strain>
    </source>
</reference>
<comment type="similarity">
    <text evidence="1">Belongs to the short-chain dehydrogenases/reductases (SDR) family.</text>
</comment>
<sequence>MDLSQDVVLVTGAASGSGAAHARAFIGAGARVVLGDVLDEQGAALAGELGERALYLHLDVSQEPHWAEAIAATEQAFGTVTVLVNNAGVVHDAPLTDYELADWHRVLDINLTGVFLGMKHVAPGMKALRRGSIINVSSVMGQRGAAHSYSYVASKWGIRGLTRSAAIELGGHGIRVNTVLPGFIQTAMTAADDPADLEIPLRRSATPEELAPTMLFLASDASSFMTAAELDVNGGQLANIARYDALHGVDLTTPVPD</sequence>
<proteinExistence type="inferred from homology"/>
<evidence type="ECO:0000313" key="3">
    <source>
        <dbReference type="EMBL" id="MCV7224750.1"/>
    </source>
</evidence>
<evidence type="ECO:0000256" key="1">
    <source>
        <dbReference type="ARBA" id="ARBA00006484"/>
    </source>
</evidence>